<keyword evidence="3" id="KW-1185">Reference proteome</keyword>
<dbReference type="EMBL" id="ML119732">
    <property type="protein sequence ID" value="RPA77062.1"/>
    <property type="molecule type" value="Genomic_DNA"/>
</dbReference>
<evidence type="ECO:0000313" key="3">
    <source>
        <dbReference type="Proteomes" id="UP000275078"/>
    </source>
</evidence>
<proteinExistence type="predicted"/>
<dbReference type="AlphaFoldDB" id="A0A3N4HTB0"/>
<reference evidence="2 3" key="1">
    <citation type="journal article" date="2018" name="Nat. Ecol. Evol.">
        <title>Pezizomycetes genomes reveal the molecular basis of ectomycorrhizal truffle lifestyle.</title>
        <authorList>
            <person name="Murat C."/>
            <person name="Payen T."/>
            <person name="Noel B."/>
            <person name="Kuo A."/>
            <person name="Morin E."/>
            <person name="Chen J."/>
            <person name="Kohler A."/>
            <person name="Krizsan K."/>
            <person name="Balestrini R."/>
            <person name="Da Silva C."/>
            <person name="Montanini B."/>
            <person name="Hainaut M."/>
            <person name="Levati E."/>
            <person name="Barry K.W."/>
            <person name="Belfiori B."/>
            <person name="Cichocki N."/>
            <person name="Clum A."/>
            <person name="Dockter R.B."/>
            <person name="Fauchery L."/>
            <person name="Guy J."/>
            <person name="Iotti M."/>
            <person name="Le Tacon F."/>
            <person name="Lindquist E.A."/>
            <person name="Lipzen A."/>
            <person name="Malagnac F."/>
            <person name="Mello A."/>
            <person name="Molinier V."/>
            <person name="Miyauchi S."/>
            <person name="Poulain J."/>
            <person name="Riccioni C."/>
            <person name="Rubini A."/>
            <person name="Sitrit Y."/>
            <person name="Splivallo R."/>
            <person name="Traeger S."/>
            <person name="Wang M."/>
            <person name="Zifcakova L."/>
            <person name="Wipf D."/>
            <person name="Zambonelli A."/>
            <person name="Paolocci F."/>
            <person name="Nowrousian M."/>
            <person name="Ottonello S."/>
            <person name="Baldrian P."/>
            <person name="Spatafora J.W."/>
            <person name="Henrissat B."/>
            <person name="Nagy L.G."/>
            <person name="Aury J.M."/>
            <person name="Wincker P."/>
            <person name="Grigoriev I.V."/>
            <person name="Bonfante P."/>
            <person name="Martin F.M."/>
        </authorList>
    </citation>
    <scope>NUCLEOTIDE SEQUENCE [LARGE SCALE GENOMIC DNA]</scope>
    <source>
        <strain evidence="2 3">RN42</strain>
    </source>
</reference>
<organism evidence="2 3">
    <name type="scientific">Ascobolus immersus RN42</name>
    <dbReference type="NCBI Taxonomy" id="1160509"/>
    <lineage>
        <taxon>Eukaryota</taxon>
        <taxon>Fungi</taxon>
        <taxon>Dikarya</taxon>
        <taxon>Ascomycota</taxon>
        <taxon>Pezizomycotina</taxon>
        <taxon>Pezizomycetes</taxon>
        <taxon>Pezizales</taxon>
        <taxon>Ascobolaceae</taxon>
        <taxon>Ascobolus</taxon>
    </lineage>
</organism>
<dbReference type="STRING" id="1160509.A0A3N4HTB0"/>
<keyword evidence="1" id="KW-0732">Signal</keyword>
<accession>A0A3N4HTB0</accession>
<name>A0A3N4HTB0_ASCIM</name>
<gene>
    <name evidence="2" type="ORF">BJ508DRAFT_213159</name>
</gene>
<feature type="chain" id="PRO_5017937569" evidence="1">
    <location>
        <begin position="22"/>
        <end position="109"/>
    </location>
</feature>
<evidence type="ECO:0000313" key="2">
    <source>
        <dbReference type="EMBL" id="RPA77062.1"/>
    </source>
</evidence>
<dbReference type="PANTHER" id="PTHR46579:SF1">
    <property type="entry name" value="F5_8 TYPE C DOMAIN-CONTAINING PROTEIN"/>
    <property type="match status" value="1"/>
</dbReference>
<dbReference type="PANTHER" id="PTHR46579">
    <property type="entry name" value="F5/8 TYPE C DOMAIN-CONTAINING PROTEIN-RELATED"/>
    <property type="match status" value="1"/>
</dbReference>
<dbReference type="OrthoDB" id="5409723at2759"/>
<evidence type="ECO:0000256" key="1">
    <source>
        <dbReference type="SAM" id="SignalP"/>
    </source>
</evidence>
<sequence>MTSSSWFNWIFHQSLVFFSAALPDVHFRGYCKFVQAMRICRQKRIAREDLDRLETLIDEFLDYLEEHIYKADIRRIQVWRPVFHQLRHVPDTIRFLGPMSGYSQWTVER</sequence>
<feature type="signal peptide" evidence="1">
    <location>
        <begin position="1"/>
        <end position="21"/>
    </location>
</feature>
<dbReference type="Proteomes" id="UP000275078">
    <property type="component" value="Unassembled WGS sequence"/>
</dbReference>
<protein>
    <submittedName>
        <fullName evidence="2">Uncharacterized protein</fullName>
    </submittedName>
</protein>
<feature type="non-terminal residue" evidence="2">
    <location>
        <position position="109"/>
    </location>
</feature>